<gene>
    <name evidence="2" type="ORF">BCM40_10305</name>
</gene>
<feature type="transmembrane region" description="Helical" evidence="1">
    <location>
        <begin position="74"/>
        <end position="98"/>
    </location>
</feature>
<keyword evidence="3" id="KW-1185">Reference proteome</keyword>
<keyword evidence="1" id="KW-0472">Membrane</keyword>
<feature type="transmembrane region" description="Helical" evidence="1">
    <location>
        <begin position="47"/>
        <end position="68"/>
    </location>
</feature>
<evidence type="ECO:0000313" key="2">
    <source>
        <dbReference type="EMBL" id="ANU23751.1"/>
    </source>
</evidence>
<keyword evidence="1" id="KW-1133">Transmembrane helix</keyword>
<dbReference type="OrthoDB" id="2655236at2"/>
<dbReference type="Proteomes" id="UP000092495">
    <property type="component" value="Chromosome"/>
</dbReference>
<dbReference type="RefSeq" id="WP_065526748.1">
    <property type="nucleotide sequence ID" value="NZ_CP016543.2"/>
</dbReference>
<dbReference type="EMBL" id="CP016543">
    <property type="protein sequence ID" value="ANU23751.1"/>
    <property type="molecule type" value="Genomic_DNA"/>
</dbReference>
<dbReference type="STRING" id="414778.BCM40_10305"/>
<evidence type="ECO:0008006" key="4">
    <source>
        <dbReference type="Google" id="ProtNLM"/>
    </source>
</evidence>
<evidence type="ECO:0000313" key="3">
    <source>
        <dbReference type="Proteomes" id="UP000092495"/>
    </source>
</evidence>
<keyword evidence="1" id="KW-0812">Transmembrane</keyword>
<reference evidence="2" key="1">
    <citation type="submission" date="2016-10" db="EMBL/GenBank/DDBJ databases">
        <authorList>
            <person name="See-Too W.S."/>
        </authorList>
    </citation>
    <scope>NUCLEOTIDE SEQUENCE</scope>
    <source>
        <strain evidence="2">DSM 22276</strain>
    </source>
</reference>
<protein>
    <recommendedName>
        <fullName evidence="4">DUF2178 domain-containing protein</fullName>
    </recommendedName>
</protein>
<proteinExistence type="predicted"/>
<name>A0A1C7EJE2_9BACL</name>
<feature type="transmembrane region" description="Helical" evidence="1">
    <location>
        <begin position="6"/>
        <end position="26"/>
    </location>
</feature>
<organism evidence="2 3">
    <name type="scientific">Planococcus donghaensis</name>
    <dbReference type="NCBI Taxonomy" id="414778"/>
    <lineage>
        <taxon>Bacteria</taxon>
        <taxon>Bacillati</taxon>
        <taxon>Bacillota</taxon>
        <taxon>Bacilli</taxon>
        <taxon>Bacillales</taxon>
        <taxon>Caryophanaceae</taxon>
        <taxon>Planococcus</taxon>
    </lineage>
</organism>
<dbReference type="KEGG" id="pdg:BCM40_10305"/>
<sequence>METNQLLGLLGLLLGATGGLFGLWWGRKKAAENRGLDERYTSITTKALANAWKITLVALYIHFIFVIFGMELAAIEVVGTLLMIHLTGWAISTVYYNFKL</sequence>
<evidence type="ECO:0000256" key="1">
    <source>
        <dbReference type="SAM" id="Phobius"/>
    </source>
</evidence>
<dbReference type="AlphaFoldDB" id="A0A1C7EJE2"/>
<accession>A0A1C7EJE2</accession>